<dbReference type="PROSITE" id="PS51450">
    <property type="entry name" value="LRR"/>
    <property type="match status" value="3"/>
</dbReference>
<gene>
    <name evidence="5" type="ORF">PHAECO_LOCUS3799</name>
</gene>
<dbReference type="PANTHER" id="PTHR24373:SF387">
    <property type="entry name" value="LEUCINE-RICH REPEATS AND IMMUNOGLOBULIN-LIKE DOMAINS PROTEIN SMA-10"/>
    <property type="match status" value="1"/>
</dbReference>
<proteinExistence type="predicted"/>
<dbReference type="Pfam" id="PF13855">
    <property type="entry name" value="LRR_8"/>
    <property type="match status" value="4"/>
</dbReference>
<organism evidence="5 6">
    <name type="scientific">Phaedon cochleariae</name>
    <name type="common">Mustard beetle</name>
    <dbReference type="NCBI Taxonomy" id="80249"/>
    <lineage>
        <taxon>Eukaryota</taxon>
        <taxon>Metazoa</taxon>
        <taxon>Ecdysozoa</taxon>
        <taxon>Arthropoda</taxon>
        <taxon>Hexapoda</taxon>
        <taxon>Insecta</taxon>
        <taxon>Pterygota</taxon>
        <taxon>Neoptera</taxon>
        <taxon>Endopterygota</taxon>
        <taxon>Coleoptera</taxon>
        <taxon>Polyphaga</taxon>
        <taxon>Cucujiformia</taxon>
        <taxon>Chrysomeloidea</taxon>
        <taxon>Chrysomelidae</taxon>
        <taxon>Chrysomelinae</taxon>
        <taxon>Chrysomelini</taxon>
        <taxon>Phaedon</taxon>
    </lineage>
</organism>
<dbReference type="Proteomes" id="UP001153737">
    <property type="component" value="Chromosome 13"/>
</dbReference>
<dbReference type="InterPro" id="IPR003591">
    <property type="entry name" value="Leu-rich_rpt_typical-subtyp"/>
</dbReference>
<keyword evidence="4" id="KW-0472">Membrane</keyword>
<keyword evidence="1" id="KW-0433">Leucine-rich repeat</keyword>
<dbReference type="OrthoDB" id="676979at2759"/>
<evidence type="ECO:0000256" key="1">
    <source>
        <dbReference type="ARBA" id="ARBA00022614"/>
    </source>
</evidence>
<keyword evidence="6" id="KW-1185">Reference proteome</keyword>
<evidence type="ECO:0000256" key="2">
    <source>
        <dbReference type="ARBA" id="ARBA00022729"/>
    </source>
</evidence>
<dbReference type="PANTHER" id="PTHR24373">
    <property type="entry name" value="SLIT RELATED LEUCINE-RICH REPEAT NEURONAL PROTEIN"/>
    <property type="match status" value="1"/>
</dbReference>
<reference evidence="5" key="2">
    <citation type="submission" date="2022-10" db="EMBL/GenBank/DDBJ databases">
        <authorList>
            <consortium name="ENA_rothamsted_submissions"/>
            <consortium name="culmorum"/>
            <person name="King R."/>
        </authorList>
    </citation>
    <scope>NUCLEOTIDE SEQUENCE</scope>
</reference>
<keyword evidence="2" id="KW-0732">Signal</keyword>
<dbReference type="EMBL" id="OU896719">
    <property type="protein sequence ID" value="CAG9816348.1"/>
    <property type="molecule type" value="Genomic_DNA"/>
</dbReference>
<dbReference type="SMART" id="SM00369">
    <property type="entry name" value="LRR_TYP"/>
    <property type="match status" value="10"/>
</dbReference>
<dbReference type="InterPro" id="IPR032675">
    <property type="entry name" value="LRR_dom_sf"/>
</dbReference>
<dbReference type="PRINTS" id="PR00019">
    <property type="entry name" value="LEURICHRPT"/>
</dbReference>
<evidence type="ECO:0000256" key="4">
    <source>
        <dbReference type="SAM" id="Phobius"/>
    </source>
</evidence>
<dbReference type="InterPro" id="IPR050328">
    <property type="entry name" value="Dev_Immune_Receptor"/>
</dbReference>
<feature type="transmembrane region" description="Helical" evidence="4">
    <location>
        <begin position="437"/>
        <end position="458"/>
    </location>
</feature>
<keyword evidence="3" id="KW-0677">Repeat</keyword>
<keyword evidence="4" id="KW-0812">Transmembrane</keyword>
<keyword evidence="4" id="KW-1133">Transmembrane helix</keyword>
<sequence length="491" mass="54962">MLTTATAALTTFGSTSPDNMKCSYGERGSLTATCFNANPPYFRATPYRFDQLDETVKCQNCTLKTIEAGTFDISGNQIKILVLNDSKIENIRPKGFVGLIFLEELVLSHNEIRSIYPNTFIGIKKIKSIDLSHNQLNILSDDGFLELVNMEELNLETNSIQTIAAYAFHGLSKLKNLNLKNNKIRELQKVLTNLTSLQLLNLENNHLQSLNGDEFLNLTSLSELNLSNNKLASPVIELKPNNQLRSLQLRSNLIVSLAPQFLKGLHALELLDLSYNQVGTVEHKVLHSLFSLRDLNLAYNGLRSLQTGTFSALPQLEVLNCSHNSIVVVEITGVFSLHSLHALDLSHNLMTDLDYVALIDRLPRLSYLRLEHNLLPCGLEDEMETYFQEDNFKFVLSEAGNGTSMCLDEPPKKSLQVVDVVAASAENLSSRVTGAEITIMVLMSVVFMCIGFLFFMQYRTYQEVRSRSSKRSISTSHLMAAEAERNEDGYP</sequence>
<accession>A0A9N9WZ05</accession>
<evidence type="ECO:0000256" key="3">
    <source>
        <dbReference type="ARBA" id="ARBA00022737"/>
    </source>
</evidence>
<dbReference type="Gene3D" id="3.80.10.10">
    <property type="entry name" value="Ribonuclease Inhibitor"/>
    <property type="match status" value="2"/>
</dbReference>
<reference evidence="5" key="1">
    <citation type="submission" date="2022-01" db="EMBL/GenBank/DDBJ databases">
        <authorList>
            <person name="King R."/>
        </authorList>
    </citation>
    <scope>NUCLEOTIDE SEQUENCE</scope>
</reference>
<evidence type="ECO:0000313" key="5">
    <source>
        <dbReference type="EMBL" id="CAG9816348.1"/>
    </source>
</evidence>
<dbReference type="FunFam" id="3.80.10.10:FF:001164">
    <property type="entry name" value="GH01279p"/>
    <property type="match status" value="1"/>
</dbReference>
<dbReference type="InterPro" id="IPR001611">
    <property type="entry name" value="Leu-rich_rpt"/>
</dbReference>
<name>A0A9N9WZ05_PHACE</name>
<dbReference type="AlphaFoldDB" id="A0A9N9WZ05"/>
<protein>
    <submittedName>
        <fullName evidence="5">Uncharacterized protein</fullName>
    </submittedName>
</protein>
<dbReference type="SUPFAM" id="SSF52058">
    <property type="entry name" value="L domain-like"/>
    <property type="match status" value="1"/>
</dbReference>
<evidence type="ECO:0000313" key="6">
    <source>
        <dbReference type="Proteomes" id="UP001153737"/>
    </source>
</evidence>